<sequence>MRPISDTKWLHVHTPAGDEFVFVARPEIKDRSKAAVVLIHDLFSTPGAMADWFGRLEPEAEVVLAGLPGHGKAPRFSEGGWTNLITAYARSIDTILPGRRVLVVGAGLGGTIALALAAHRRACVALDPLLSTAGLWPLEARIRAGEARGEALDPDFLFTTIGWRDGAIAENRDYGELLDRIRAPVFVLSGSVPLGEPRDSPAPSLMDGAAHARLAAYPAIRMETLAGCGHDLLREAPEACRELILGELARA</sequence>
<dbReference type="Proteomes" id="UP001549110">
    <property type="component" value="Unassembled WGS sequence"/>
</dbReference>
<dbReference type="Gene3D" id="3.40.50.1820">
    <property type="entry name" value="alpha/beta hydrolase"/>
    <property type="match status" value="2"/>
</dbReference>
<dbReference type="EMBL" id="JBEPLU010000001">
    <property type="protein sequence ID" value="MET3525970.1"/>
    <property type="molecule type" value="Genomic_DNA"/>
</dbReference>
<feature type="domain" description="AB hydrolase-1" evidence="1">
    <location>
        <begin position="36"/>
        <end position="242"/>
    </location>
</feature>
<evidence type="ECO:0000313" key="2">
    <source>
        <dbReference type="EMBL" id="MET3525970.1"/>
    </source>
</evidence>
<dbReference type="SUPFAM" id="SSF53474">
    <property type="entry name" value="alpha/beta-Hydrolases"/>
    <property type="match status" value="1"/>
</dbReference>
<reference evidence="2 3" key="1">
    <citation type="submission" date="2024-06" db="EMBL/GenBank/DDBJ databases">
        <title>Genomic Encyclopedia of Type Strains, Phase IV (KMG-IV): sequencing the most valuable type-strain genomes for metagenomic binning, comparative biology and taxonomic classification.</title>
        <authorList>
            <person name="Goeker M."/>
        </authorList>
    </citation>
    <scope>NUCLEOTIDE SEQUENCE [LARGE SCALE GENOMIC DNA]</scope>
    <source>
        <strain evidence="2 3">DSM 17809</strain>
    </source>
</reference>
<dbReference type="InterPro" id="IPR000073">
    <property type="entry name" value="AB_hydrolase_1"/>
</dbReference>
<dbReference type="InterPro" id="IPR029058">
    <property type="entry name" value="AB_hydrolase_fold"/>
</dbReference>
<proteinExistence type="predicted"/>
<accession>A0ABV2EG04</accession>
<evidence type="ECO:0000313" key="3">
    <source>
        <dbReference type="Proteomes" id="UP001549110"/>
    </source>
</evidence>
<evidence type="ECO:0000259" key="1">
    <source>
        <dbReference type="Pfam" id="PF12697"/>
    </source>
</evidence>
<keyword evidence="3" id="KW-1185">Reference proteome</keyword>
<name>A0ABV2EG04_9CAUL</name>
<protein>
    <submittedName>
        <fullName evidence="2">Pimeloyl-ACP methyl ester carboxylesterase</fullName>
    </submittedName>
</protein>
<organism evidence="2 3">
    <name type="scientific">Phenylobacterium koreense</name>
    <dbReference type="NCBI Taxonomy" id="266125"/>
    <lineage>
        <taxon>Bacteria</taxon>
        <taxon>Pseudomonadati</taxon>
        <taxon>Pseudomonadota</taxon>
        <taxon>Alphaproteobacteria</taxon>
        <taxon>Caulobacterales</taxon>
        <taxon>Caulobacteraceae</taxon>
        <taxon>Phenylobacterium</taxon>
    </lineage>
</organism>
<comment type="caution">
    <text evidence="2">The sequence shown here is derived from an EMBL/GenBank/DDBJ whole genome shotgun (WGS) entry which is preliminary data.</text>
</comment>
<dbReference type="RefSeq" id="WP_331930920.1">
    <property type="nucleotide sequence ID" value="NZ_JBEPLU010000001.1"/>
</dbReference>
<gene>
    <name evidence="2" type="ORF">ABID41_001065</name>
</gene>
<dbReference type="Pfam" id="PF12697">
    <property type="entry name" value="Abhydrolase_6"/>
    <property type="match status" value="1"/>
</dbReference>